<dbReference type="InterPro" id="IPR038635">
    <property type="entry name" value="CCR4-NOT_su2/3/5_C_sf"/>
</dbReference>
<evidence type="ECO:0000256" key="1">
    <source>
        <dbReference type="ARBA" id="ARBA00007682"/>
    </source>
</evidence>
<evidence type="ECO:0000256" key="4">
    <source>
        <dbReference type="SAM" id="MobiDB-lite"/>
    </source>
</evidence>
<evidence type="ECO:0000256" key="2">
    <source>
        <dbReference type="ARBA" id="ARBA00023015"/>
    </source>
</evidence>
<comment type="similarity">
    <text evidence="1">Belongs to the CNOT2/3/5 family.</text>
</comment>
<keyword evidence="3" id="KW-0804">Transcription</keyword>
<name>A0ABR2K228_9EUKA</name>
<dbReference type="InterPro" id="IPR040168">
    <property type="entry name" value="Not2/3/5"/>
</dbReference>
<keyword evidence="7" id="KW-1185">Reference proteome</keyword>
<sequence length="199" mass="23715">MTNKRPGQRKPGDHNQEKNNTINQPLKKVVSNSNIHQAQFYNPIELKSPEALLQTDMTQQDFSHALFSSIDLIPDVPFDLADYKPQNYIQTPSDYPQTPNMKLLQPDFFRRYDLSTLFYIFFYFPGTSQQMFAGNELKQRGWRFHTKYQTWFHRISEPTEINDKFEVAAFEYFDHNTSDGWCVRIRNSFKLEYEFLETE</sequence>
<protein>
    <submittedName>
        <fullName evidence="6">CCR4-NOT transcription complex, subunit 3</fullName>
    </submittedName>
</protein>
<feature type="domain" description="NOT2/NOT3/NOT5 C-terminal" evidence="5">
    <location>
        <begin position="81"/>
        <end position="196"/>
    </location>
</feature>
<dbReference type="EMBL" id="JAPFFF010000008">
    <property type="protein sequence ID" value="KAK8884781.1"/>
    <property type="molecule type" value="Genomic_DNA"/>
</dbReference>
<dbReference type="InterPro" id="IPR007282">
    <property type="entry name" value="NOT2/3/5_C"/>
</dbReference>
<accession>A0ABR2K228</accession>
<comment type="caution">
    <text evidence="6">The sequence shown here is derived from an EMBL/GenBank/DDBJ whole genome shotgun (WGS) entry which is preliminary data.</text>
</comment>
<evidence type="ECO:0000259" key="5">
    <source>
        <dbReference type="Pfam" id="PF04153"/>
    </source>
</evidence>
<evidence type="ECO:0000313" key="6">
    <source>
        <dbReference type="EMBL" id="KAK8884781.1"/>
    </source>
</evidence>
<gene>
    <name evidence="6" type="ORF">M9Y10_043901</name>
</gene>
<dbReference type="Pfam" id="PF04153">
    <property type="entry name" value="NOT2_3_5_C"/>
    <property type="match status" value="1"/>
</dbReference>
<dbReference type="Proteomes" id="UP001470230">
    <property type="component" value="Unassembled WGS sequence"/>
</dbReference>
<organism evidence="6 7">
    <name type="scientific">Tritrichomonas musculus</name>
    <dbReference type="NCBI Taxonomy" id="1915356"/>
    <lineage>
        <taxon>Eukaryota</taxon>
        <taxon>Metamonada</taxon>
        <taxon>Parabasalia</taxon>
        <taxon>Tritrichomonadida</taxon>
        <taxon>Tritrichomonadidae</taxon>
        <taxon>Tritrichomonas</taxon>
    </lineage>
</organism>
<reference evidence="6 7" key="1">
    <citation type="submission" date="2024-04" db="EMBL/GenBank/DDBJ databases">
        <title>Tritrichomonas musculus Genome.</title>
        <authorList>
            <person name="Alves-Ferreira E."/>
            <person name="Grigg M."/>
            <person name="Lorenzi H."/>
            <person name="Galac M."/>
        </authorList>
    </citation>
    <scope>NUCLEOTIDE SEQUENCE [LARGE SCALE GENOMIC DNA]</scope>
    <source>
        <strain evidence="6 7">EAF2021</strain>
    </source>
</reference>
<dbReference type="PANTHER" id="PTHR23326">
    <property type="entry name" value="CCR4 NOT-RELATED"/>
    <property type="match status" value="1"/>
</dbReference>
<evidence type="ECO:0000256" key="3">
    <source>
        <dbReference type="ARBA" id="ARBA00023163"/>
    </source>
</evidence>
<dbReference type="Gene3D" id="2.30.30.1020">
    <property type="entry name" value="CCR4-NOT complex subunit 2/3/5, C-terminal domain"/>
    <property type="match status" value="1"/>
</dbReference>
<proteinExistence type="inferred from homology"/>
<keyword evidence="2" id="KW-0805">Transcription regulation</keyword>
<feature type="region of interest" description="Disordered" evidence="4">
    <location>
        <begin position="1"/>
        <end position="24"/>
    </location>
</feature>
<evidence type="ECO:0000313" key="7">
    <source>
        <dbReference type="Proteomes" id="UP001470230"/>
    </source>
</evidence>